<dbReference type="GO" id="GO:0006508">
    <property type="term" value="P:proteolysis"/>
    <property type="evidence" value="ECO:0007669"/>
    <property type="project" value="InterPro"/>
</dbReference>
<dbReference type="Proteomes" id="UP001331761">
    <property type="component" value="Unassembled WGS sequence"/>
</dbReference>
<comment type="caution">
    <text evidence="1">The sequence shown here is derived from an EMBL/GenBank/DDBJ whole genome shotgun (WGS) entry which is preliminary data.</text>
</comment>
<dbReference type="GO" id="GO:0070008">
    <property type="term" value="F:serine-type exopeptidase activity"/>
    <property type="evidence" value="ECO:0007669"/>
    <property type="project" value="InterPro"/>
</dbReference>
<reference evidence="1 2" key="1">
    <citation type="submission" date="2019-10" db="EMBL/GenBank/DDBJ databases">
        <title>Assembly and Annotation for the nematode Trichostrongylus colubriformis.</title>
        <authorList>
            <person name="Martin J."/>
        </authorList>
    </citation>
    <scope>NUCLEOTIDE SEQUENCE [LARGE SCALE GENOMIC DNA]</scope>
    <source>
        <strain evidence="1">G859</strain>
        <tissue evidence="1">Whole worm</tissue>
    </source>
</reference>
<protein>
    <submittedName>
        <fullName evidence="1">Uncharacterized protein</fullName>
    </submittedName>
</protein>
<dbReference type="InterPro" id="IPR008758">
    <property type="entry name" value="Peptidase_S28"/>
</dbReference>
<evidence type="ECO:0000313" key="1">
    <source>
        <dbReference type="EMBL" id="KAK5967516.1"/>
    </source>
</evidence>
<organism evidence="1 2">
    <name type="scientific">Trichostrongylus colubriformis</name>
    <name type="common">Black scour worm</name>
    <dbReference type="NCBI Taxonomy" id="6319"/>
    <lineage>
        <taxon>Eukaryota</taxon>
        <taxon>Metazoa</taxon>
        <taxon>Ecdysozoa</taxon>
        <taxon>Nematoda</taxon>
        <taxon>Chromadorea</taxon>
        <taxon>Rhabditida</taxon>
        <taxon>Rhabditina</taxon>
        <taxon>Rhabditomorpha</taxon>
        <taxon>Strongyloidea</taxon>
        <taxon>Trichostrongylidae</taxon>
        <taxon>Trichostrongylus</taxon>
    </lineage>
</organism>
<dbReference type="InterPro" id="IPR029058">
    <property type="entry name" value="AB_hydrolase_fold"/>
</dbReference>
<sequence>RKRKQGADITKNGKRMYFSDAQKPCTHFRNGFLDPWSGGGWSLTPKTEGSLVSLILKEGAHHYDLRGAHPNDTEEADQIAFVAGEERSQAGEDIHKEMDNESKNAKELIQVEVFPLE</sequence>
<dbReference type="EMBL" id="WIXE01022407">
    <property type="protein sequence ID" value="KAK5967516.1"/>
    <property type="molecule type" value="Genomic_DNA"/>
</dbReference>
<dbReference type="Gene3D" id="3.40.50.1820">
    <property type="entry name" value="alpha/beta hydrolase"/>
    <property type="match status" value="1"/>
</dbReference>
<feature type="non-terminal residue" evidence="1">
    <location>
        <position position="1"/>
    </location>
</feature>
<evidence type="ECO:0000313" key="2">
    <source>
        <dbReference type="Proteomes" id="UP001331761"/>
    </source>
</evidence>
<proteinExistence type="predicted"/>
<dbReference type="AlphaFoldDB" id="A0AAN8IC11"/>
<accession>A0AAN8IC11</accession>
<name>A0AAN8IC11_TRICO</name>
<gene>
    <name evidence="1" type="ORF">GCK32_022390</name>
</gene>
<dbReference type="Pfam" id="PF05577">
    <property type="entry name" value="Peptidase_S28"/>
    <property type="match status" value="1"/>
</dbReference>
<keyword evidence="2" id="KW-1185">Reference proteome</keyword>